<dbReference type="RefSeq" id="WP_289366559.1">
    <property type="nucleotide sequence ID" value="NZ_JAUCBP010000012.1"/>
</dbReference>
<feature type="signal peptide" evidence="1">
    <location>
        <begin position="1"/>
        <end position="20"/>
    </location>
</feature>
<organism evidence="2 3">
    <name type="scientific">Alteromonas arenosi</name>
    <dbReference type="NCBI Taxonomy" id="3055817"/>
    <lineage>
        <taxon>Bacteria</taxon>
        <taxon>Pseudomonadati</taxon>
        <taxon>Pseudomonadota</taxon>
        <taxon>Gammaproteobacteria</taxon>
        <taxon>Alteromonadales</taxon>
        <taxon>Alteromonadaceae</taxon>
        <taxon>Alteromonas/Salinimonas group</taxon>
        <taxon>Alteromonas</taxon>
    </lineage>
</organism>
<evidence type="ECO:0008006" key="4">
    <source>
        <dbReference type="Google" id="ProtNLM"/>
    </source>
</evidence>
<name>A0ABT7T0B3_9ALTE</name>
<dbReference type="Proteomes" id="UP001234343">
    <property type="component" value="Unassembled WGS sequence"/>
</dbReference>
<protein>
    <recommendedName>
        <fullName evidence="4">Outer membrane protein beta-barrel domain-containing protein</fullName>
    </recommendedName>
</protein>
<feature type="chain" id="PRO_5047138406" description="Outer membrane protein beta-barrel domain-containing protein" evidence="1">
    <location>
        <begin position="21"/>
        <end position="206"/>
    </location>
</feature>
<dbReference type="Gene3D" id="2.40.128.130">
    <property type="entry name" value="Autotransporter beta-domain"/>
    <property type="match status" value="1"/>
</dbReference>
<keyword evidence="1" id="KW-0732">Signal</keyword>
<keyword evidence="3" id="KW-1185">Reference proteome</keyword>
<evidence type="ECO:0000313" key="3">
    <source>
        <dbReference type="Proteomes" id="UP001234343"/>
    </source>
</evidence>
<reference evidence="2 3" key="1">
    <citation type="submission" date="2023-06" db="EMBL/GenBank/DDBJ databases">
        <title>Alteromonas sp. ASW11-36 isolated from intertidal sand.</title>
        <authorList>
            <person name="Li Y."/>
        </authorList>
    </citation>
    <scope>NUCLEOTIDE SEQUENCE [LARGE SCALE GENOMIC DNA]</scope>
    <source>
        <strain evidence="2 3">ASW11-36</strain>
    </source>
</reference>
<proteinExistence type="predicted"/>
<sequence length="206" mass="22030">MKKHIGFTALALICSANAFAQDETQSTDSGYWSFGAAAAIVNIDEDTARQQGIDDSAYSIGFTADYFKSSWVTTLGLDIVVYDDNEAFSQVVIGDGLFNDGDVSVESSDANGILLSVATGYRWEFGEKNDVSVTLQGGYGVMLASERTIENCSNCFSEDIDVDGGLFAKASLMKRNDSFDIGIFAQQYFGGDGVANAFGIAVNFPL</sequence>
<evidence type="ECO:0000256" key="1">
    <source>
        <dbReference type="SAM" id="SignalP"/>
    </source>
</evidence>
<gene>
    <name evidence="2" type="ORF">QTP81_14840</name>
</gene>
<dbReference type="InterPro" id="IPR036709">
    <property type="entry name" value="Autotransporte_beta_dom_sf"/>
</dbReference>
<comment type="caution">
    <text evidence="2">The sequence shown here is derived from an EMBL/GenBank/DDBJ whole genome shotgun (WGS) entry which is preliminary data.</text>
</comment>
<evidence type="ECO:0000313" key="2">
    <source>
        <dbReference type="EMBL" id="MDM7861877.1"/>
    </source>
</evidence>
<dbReference type="EMBL" id="JAUCBP010000012">
    <property type="protein sequence ID" value="MDM7861877.1"/>
    <property type="molecule type" value="Genomic_DNA"/>
</dbReference>
<accession>A0ABT7T0B3</accession>